<dbReference type="SFLD" id="SFLDG01129">
    <property type="entry name" value="C1.5:_HAD__Beta-PGM__Phosphata"/>
    <property type="match status" value="1"/>
</dbReference>
<name>A0ABV0KEX1_9CYAN</name>
<dbReference type="PANTHER" id="PTHR42896:SF2">
    <property type="entry name" value="CBBY-LIKE PROTEIN"/>
    <property type="match status" value="1"/>
</dbReference>
<proteinExistence type="predicted"/>
<dbReference type="Pfam" id="PF00702">
    <property type="entry name" value="Hydrolase"/>
    <property type="match status" value="1"/>
</dbReference>
<dbReference type="GO" id="GO:0016787">
    <property type="term" value="F:hydrolase activity"/>
    <property type="evidence" value="ECO:0007669"/>
    <property type="project" value="UniProtKB-KW"/>
</dbReference>
<protein>
    <submittedName>
        <fullName evidence="1">HAD family hydrolase</fullName>
    </submittedName>
</protein>
<dbReference type="InterPro" id="IPR036412">
    <property type="entry name" value="HAD-like_sf"/>
</dbReference>
<dbReference type="InterPro" id="IPR023214">
    <property type="entry name" value="HAD_sf"/>
</dbReference>
<dbReference type="Gene3D" id="1.10.150.240">
    <property type="entry name" value="Putative phosphatase, domain 2"/>
    <property type="match status" value="1"/>
</dbReference>
<dbReference type="SFLD" id="SFLDF00035">
    <property type="entry name" value="phosphoglycolate_phosphatase"/>
    <property type="match status" value="1"/>
</dbReference>
<dbReference type="PRINTS" id="PR00413">
    <property type="entry name" value="HADHALOGNASE"/>
</dbReference>
<dbReference type="InterPro" id="IPR044999">
    <property type="entry name" value="CbbY-like"/>
</dbReference>
<dbReference type="Proteomes" id="UP001476950">
    <property type="component" value="Unassembled WGS sequence"/>
</dbReference>
<dbReference type="Gene3D" id="3.40.50.1000">
    <property type="entry name" value="HAD superfamily/HAD-like"/>
    <property type="match status" value="1"/>
</dbReference>
<dbReference type="InterPro" id="IPR006439">
    <property type="entry name" value="HAD-SF_hydro_IA"/>
</dbReference>
<reference evidence="1 2" key="1">
    <citation type="submission" date="2022-04" db="EMBL/GenBank/DDBJ databases">
        <title>Positive selection, recombination, and allopatry shape intraspecific diversity of widespread and dominant cyanobacteria.</title>
        <authorList>
            <person name="Wei J."/>
            <person name="Shu W."/>
            <person name="Hu C."/>
        </authorList>
    </citation>
    <scope>NUCLEOTIDE SEQUENCE [LARGE SCALE GENOMIC DNA]</scope>
    <source>
        <strain evidence="1 2">AS-A4</strain>
    </source>
</reference>
<dbReference type="NCBIfam" id="TIGR01509">
    <property type="entry name" value="HAD-SF-IA-v3"/>
    <property type="match status" value="1"/>
</dbReference>
<evidence type="ECO:0000313" key="2">
    <source>
        <dbReference type="Proteomes" id="UP001476950"/>
    </source>
</evidence>
<dbReference type="CDD" id="cd07528">
    <property type="entry name" value="HAD_CbbY-like"/>
    <property type="match status" value="1"/>
</dbReference>
<dbReference type="SFLD" id="SFLDS00003">
    <property type="entry name" value="Haloacid_Dehalogenase"/>
    <property type="match status" value="1"/>
</dbReference>
<dbReference type="SFLD" id="SFLDG01135">
    <property type="entry name" value="C1.5.6:_HAD__Beta-PGM__Phospha"/>
    <property type="match status" value="1"/>
</dbReference>
<keyword evidence="2" id="KW-1185">Reference proteome</keyword>
<keyword evidence="1" id="KW-0378">Hydrolase</keyword>
<dbReference type="InterPro" id="IPR023198">
    <property type="entry name" value="PGP-like_dom2"/>
</dbReference>
<dbReference type="RefSeq" id="WP_190453446.1">
    <property type="nucleotide sequence ID" value="NZ_JAMPLM010000001.1"/>
</dbReference>
<organism evidence="1 2">
    <name type="scientific">Stenomitos frigidus AS-A4</name>
    <dbReference type="NCBI Taxonomy" id="2933935"/>
    <lineage>
        <taxon>Bacteria</taxon>
        <taxon>Bacillati</taxon>
        <taxon>Cyanobacteriota</taxon>
        <taxon>Cyanophyceae</taxon>
        <taxon>Leptolyngbyales</taxon>
        <taxon>Leptolyngbyaceae</taxon>
        <taxon>Stenomitos</taxon>
    </lineage>
</organism>
<sequence>MSKLQALIFDVDGTLADTERDGHRVAFNRAFAEAGLDWEWSVERYGELLAVTGGKERIQQYLTTDHPDFEPPGDRREWIAGLHKAKTAHYTQLIEENVVPLRPGVKRLLQDAREAGLRLAIATTTTPANVTALLQTALGADSLDWFEVIAAGDIVPAKKPAPDIYDYALKALQLEPHVCLAFEDSHAGLQSSRQADLATVITVNDYTQKQDFTGASLVVDHLGEPNLPFEVLAGETGGSTFFDIKLAQYLQDLRHSSRASTT</sequence>
<dbReference type="SUPFAM" id="SSF56784">
    <property type="entry name" value="HAD-like"/>
    <property type="match status" value="1"/>
</dbReference>
<dbReference type="PANTHER" id="PTHR42896">
    <property type="entry name" value="XYLULOSE-1,5-BISPHOSPHATE (XUBP) PHOSPHATASE"/>
    <property type="match status" value="1"/>
</dbReference>
<comment type="caution">
    <text evidence="1">The sequence shown here is derived from an EMBL/GenBank/DDBJ whole genome shotgun (WGS) entry which is preliminary data.</text>
</comment>
<evidence type="ECO:0000313" key="1">
    <source>
        <dbReference type="EMBL" id="MEP1056955.1"/>
    </source>
</evidence>
<accession>A0ABV0KEX1</accession>
<gene>
    <name evidence="1" type="ORF">NDI38_00795</name>
</gene>
<dbReference type="EMBL" id="JAMPLM010000001">
    <property type="protein sequence ID" value="MEP1056955.1"/>
    <property type="molecule type" value="Genomic_DNA"/>
</dbReference>